<keyword evidence="19" id="KW-1185">Reference proteome</keyword>
<keyword evidence="17" id="KW-0175">Coiled coil</keyword>
<evidence type="ECO:0000256" key="5">
    <source>
        <dbReference type="ARBA" id="ARBA00020259"/>
    </source>
</evidence>
<dbReference type="GO" id="GO:0031116">
    <property type="term" value="P:positive regulation of microtubule polymerization"/>
    <property type="evidence" value="ECO:0007669"/>
    <property type="project" value="EnsemblFungi"/>
</dbReference>
<dbReference type="KEGG" id="tdl:TDEL_0E02730"/>
<evidence type="ECO:0000256" key="1">
    <source>
        <dbReference type="ARBA" id="ARBA00004123"/>
    </source>
</evidence>
<evidence type="ECO:0000256" key="12">
    <source>
        <dbReference type="ARBA" id="ARBA00023212"/>
    </source>
</evidence>
<protein>
    <recommendedName>
        <fullName evidence="5">DASH complex subunit DAD4</fullName>
    </recommendedName>
    <alternativeName>
        <fullName evidence="16">Outer kinetochore protein DAD4</fullName>
    </alternativeName>
</protein>
<dbReference type="HOGENOM" id="CLU_177920_0_0_1"/>
<dbReference type="GO" id="GO:0072686">
    <property type="term" value="C:mitotic spindle"/>
    <property type="evidence" value="ECO:0007669"/>
    <property type="project" value="InterPro"/>
</dbReference>
<proteinExistence type="inferred from homology"/>
<dbReference type="GO" id="GO:0051301">
    <property type="term" value="P:cell division"/>
    <property type="evidence" value="ECO:0007669"/>
    <property type="project" value="UniProtKB-KW"/>
</dbReference>
<evidence type="ECO:0000256" key="15">
    <source>
        <dbReference type="ARBA" id="ARBA00023328"/>
    </source>
</evidence>
<comment type="similarity">
    <text evidence="4">Belongs to the DASH complex DAD4 family.</text>
</comment>
<dbReference type="Proteomes" id="UP000005627">
    <property type="component" value="Chromosome 5"/>
</dbReference>
<dbReference type="FunCoup" id="G8ZV72">
    <property type="interactions" value="30"/>
</dbReference>
<dbReference type="STRING" id="1076872.G8ZV72"/>
<evidence type="ECO:0000256" key="7">
    <source>
        <dbReference type="ARBA" id="ARBA00022490"/>
    </source>
</evidence>
<keyword evidence="13" id="KW-0539">Nucleus</keyword>
<keyword evidence="8" id="KW-0132">Cell division</keyword>
<dbReference type="GO" id="GO:1990976">
    <property type="term" value="P:protein transport along microtubule to mitotic spindle pole body"/>
    <property type="evidence" value="ECO:0007669"/>
    <property type="project" value="EnsemblFungi"/>
</dbReference>
<dbReference type="GO" id="GO:0051987">
    <property type="term" value="P:positive regulation of attachment of spindle microtubules to kinetochore"/>
    <property type="evidence" value="ECO:0007669"/>
    <property type="project" value="EnsemblFungi"/>
</dbReference>
<evidence type="ECO:0000256" key="13">
    <source>
        <dbReference type="ARBA" id="ARBA00023242"/>
    </source>
</evidence>
<name>G8ZV72_TORDE</name>
<accession>G8ZV72</accession>
<evidence type="ECO:0000256" key="10">
    <source>
        <dbReference type="ARBA" id="ARBA00022776"/>
    </source>
</evidence>
<dbReference type="EMBL" id="HE616746">
    <property type="protein sequence ID" value="CCE92516.1"/>
    <property type="molecule type" value="Genomic_DNA"/>
</dbReference>
<keyword evidence="6" id="KW-0158">Chromosome</keyword>
<keyword evidence="7" id="KW-0963">Cytoplasm</keyword>
<evidence type="ECO:0000256" key="6">
    <source>
        <dbReference type="ARBA" id="ARBA00022454"/>
    </source>
</evidence>
<evidence type="ECO:0000313" key="18">
    <source>
        <dbReference type="EMBL" id="CCE92516.1"/>
    </source>
</evidence>
<comment type="subcellular location">
    <subcellularLocation>
        <location evidence="3">Chromosome</location>
        <location evidence="3">Centromere</location>
        <location evidence="3">Kinetochore</location>
    </subcellularLocation>
    <subcellularLocation>
        <location evidence="2">Cytoplasm</location>
        <location evidence="2">Cytoskeleton</location>
        <location evidence="2">Spindle</location>
    </subcellularLocation>
    <subcellularLocation>
        <location evidence="1">Nucleus</location>
    </subcellularLocation>
</comment>
<dbReference type="RefSeq" id="XP_003681727.1">
    <property type="nucleotide sequence ID" value="XM_003681679.1"/>
</dbReference>
<evidence type="ECO:0000256" key="14">
    <source>
        <dbReference type="ARBA" id="ARBA00023306"/>
    </source>
</evidence>
<evidence type="ECO:0000256" key="4">
    <source>
        <dbReference type="ARBA" id="ARBA00009754"/>
    </source>
</evidence>
<gene>
    <name evidence="18" type="primary">TDEL0E02730</name>
    <name evidence="18" type="ORF">TDEL_0E02730</name>
</gene>
<dbReference type="GO" id="GO:0051010">
    <property type="term" value="F:microtubule plus-end binding"/>
    <property type="evidence" value="ECO:0007669"/>
    <property type="project" value="EnsemblFungi"/>
</dbReference>
<evidence type="ECO:0000256" key="9">
    <source>
        <dbReference type="ARBA" id="ARBA00022701"/>
    </source>
</evidence>
<keyword evidence="12" id="KW-0206">Cytoskeleton</keyword>
<evidence type="ECO:0000256" key="2">
    <source>
        <dbReference type="ARBA" id="ARBA00004186"/>
    </source>
</evidence>
<evidence type="ECO:0000256" key="17">
    <source>
        <dbReference type="SAM" id="Coils"/>
    </source>
</evidence>
<evidence type="ECO:0000256" key="3">
    <source>
        <dbReference type="ARBA" id="ARBA00004629"/>
    </source>
</evidence>
<reference evidence="18 19" key="1">
    <citation type="journal article" date="2011" name="Proc. Natl. Acad. Sci. U.S.A.">
        <title>Evolutionary erosion of yeast sex chromosomes by mating-type switching accidents.</title>
        <authorList>
            <person name="Gordon J.L."/>
            <person name="Armisen D."/>
            <person name="Proux-Wera E."/>
            <person name="Oheigeartaigh S.S."/>
            <person name="Byrne K.P."/>
            <person name="Wolfe K.H."/>
        </authorList>
    </citation>
    <scope>NUCLEOTIDE SEQUENCE [LARGE SCALE GENOMIC DNA]</scope>
    <source>
        <strain evidence="19">ATCC 10662 / CBS 1146 / NBRC 0425 / NCYC 2629 / NRRL Y-866</strain>
    </source>
</reference>
<sequence length="72" mass="8325">MENPYEQVQLNILSRIIGNIDRLNQSVATLNQELENVNRRNRNLEIMGQICENYHNSTQFNLKATGSQKPPL</sequence>
<dbReference type="InterPro" id="IPR013959">
    <property type="entry name" value="DASH_Dad4"/>
</dbReference>
<evidence type="ECO:0000256" key="16">
    <source>
        <dbReference type="ARBA" id="ARBA00030569"/>
    </source>
</evidence>
<dbReference type="GO" id="GO:0005874">
    <property type="term" value="C:microtubule"/>
    <property type="evidence" value="ECO:0007669"/>
    <property type="project" value="UniProtKB-KW"/>
</dbReference>
<evidence type="ECO:0000256" key="11">
    <source>
        <dbReference type="ARBA" id="ARBA00022838"/>
    </source>
</evidence>
<evidence type="ECO:0000256" key="8">
    <source>
        <dbReference type="ARBA" id="ARBA00022618"/>
    </source>
</evidence>
<dbReference type="PANTHER" id="PTHR28222:SF1">
    <property type="entry name" value="DASH COMPLEX SUBUNIT DAD4"/>
    <property type="match status" value="1"/>
</dbReference>
<dbReference type="eggNOG" id="ENOG502S890">
    <property type="taxonomic scope" value="Eukaryota"/>
</dbReference>
<keyword evidence="11" id="KW-0995">Kinetochore</keyword>
<keyword evidence="15" id="KW-0137">Centromere</keyword>
<dbReference type="GO" id="GO:1990758">
    <property type="term" value="P:mitotic sister chromatid biorientation"/>
    <property type="evidence" value="ECO:0007669"/>
    <property type="project" value="EnsemblFungi"/>
</dbReference>
<feature type="coiled-coil region" evidence="17">
    <location>
        <begin position="13"/>
        <end position="47"/>
    </location>
</feature>
<evidence type="ECO:0000313" key="19">
    <source>
        <dbReference type="Proteomes" id="UP000005627"/>
    </source>
</evidence>
<dbReference type="InParanoid" id="G8ZV72"/>
<organism evidence="18 19">
    <name type="scientific">Torulaspora delbrueckii</name>
    <name type="common">Yeast</name>
    <name type="synonym">Candida colliculosa</name>
    <dbReference type="NCBI Taxonomy" id="4950"/>
    <lineage>
        <taxon>Eukaryota</taxon>
        <taxon>Fungi</taxon>
        <taxon>Dikarya</taxon>
        <taxon>Ascomycota</taxon>
        <taxon>Saccharomycotina</taxon>
        <taxon>Saccharomycetes</taxon>
        <taxon>Saccharomycetales</taxon>
        <taxon>Saccharomycetaceae</taxon>
        <taxon>Torulaspora</taxon>
    </lineage>
</organism>
<keyword evidence="14" id="KW-0131">Cell cycle</keyword>
<dbReference type="Pfam" id="PF08650">
    <property type="entry name" value="DASH_Dad4"/>
    <property type="match status" value="1"/>
</dbReference>
<dbReference type="GeneID" id="11503917"/>
<dbReference type="AlphaFoldDB" id="G8ZV72"/>
<keyword evidence="10" id="KW-0498">Mitosis</keyword>
<keyword evidence="9" id="KW-0493">Microtubule</keyword>
<dbReference type="GO" id="GO:0042729">
    <property type="term" value="C:DASH complex"/>
    <property type="evidence" value="ECO:0007669"/>
    <property type="project" value="EnsemblFungi"/>
</dbReference>
<dbReference type="PANTHER" id="PTHR28222">
    <property type="entry name" value="DASH COMPLEX SUBUNIT DAD4"/>
    <property type="match status" value="1"/>
</dbReference>